<gene>
    <name evidence="1" type="ORF">NPIL_228701</name>
</gene>
<reference evidence="1" key="1">
    <citation type="submission" date="2020-08" db="EMBL/GenBank/DDBJ databases">
        <title>Multicomponent nature underlies the extraordinary mechanical properties of spider dragline silk.</title>
        <authorList>
            <person name="Kono N."/>
            <person name="Nakamura H."/>
            <person name="Mori M."/>
            <person name="Yoshida Y."/>
            <person name="Ohtoshi R."/>
            <person name="Malay A.D."/>
            <person name="Moran D.A.P."/>
            <person name="Tomita M."/>
            <person name="Numata K."/>
            <person name="Arakawa K."/>
        </authorList>
    </citation>
    <scope>NUCLEOTIDE SEQUENCE</scope>
</reference>
<dbReference type="AlphaFoldDB" id="A0A8X6NXM1"/>
<evidence type="ECO:0000313" key="1">
    <source>
        <dbReference type="EMBL" id="GFT36342.1"/>
    </source>
</evidence>
<evidence type="ECO:0000313" key="2">
    <source>
        <dbReference type="Proteomes" id="UP000887013"/>
    </source>
</evidence>
<organism evidence="1 2">
    <name type="scientific">Nephila pilipes</name>
    <name type="common">Giant wood spider</name>
    <name type="synonym">Nephila maculata</name>
    <dbReference type="NCBI Taxonomy" id="299642"/>
    <lineage>
        <taxon>Eukaryota</taxon>
        <taxon>Metazoa</taxon>
        <taxon>Ecdysozoa</taxon>
        <taxon>Arthropoda</taxon>
        <taxon>Chelicerata</taxon>
        <taxon>Arachnida</taxon>
        <taxon>Araneae</taxon>
        <taxon>Araneomorphae</taxon>
        <taxon>Entelegynae</taxon>
        <taxon>Araneoidea</taxon>
        <taxon>Nephilidae</taxon>
        <taxon>Nephila</taxon>
    </lineage>
</organism>
<sequence>MFFWALRNRSSSFPLMQKKEAPENRSADWRNRLVFSTLTCSISCASGRQTLRVSVYQLGIIFILVRVEPIFTSGRYAVEVQGCSQL</sequence>
<protein>
    <submittedName>
        <fullName evidence="1">Uncharacterized protein</fullName>
    </submittedName>
</protein>
<dbReference type="EMBL" id="BMAW01108964">
    <property type="protein sequence ID" value="GFT36342.1"/>
    <property type="molecule type" value="Genomic_DNA"/>
</dbReference>
<keyword evidence="2" id="KW-1185">Reference proteome</keyword>
<proteinExistence type="predicted"/>
<accession>A0A8X6NXM1</accession>
<dbReference type="Proteomes" id="UP000887013">
    <property type="component" value="Unassembled WGS sequence"/>
</dbReference>
<name>A0A8X6NXM1_NEPPI</name>
<comment type="caution">
    <text evidence="1">The sequence shown here is derived from an EMBL/GenBank/DDBJ whole genome shotgun (WGS) entry which is preliminary data.</text>
</comment>